<proteinExistence type="inferred from homology"/>
<dbReference type="EMBL" id="SHKN01000001">
    <property type="protein sequence ID" value="RZT96399.1"/>
    <property type="molecule type" value="Genomic_DNA"/>
</dbReference>
<evidence type="ECO:0000256" key="5">
    <source>
        <dbReference type="ARBA" id="ARBA00022692"/>
    </source>
</evidence>
<evidence type="ECO:0000256" key="3">
    <source>
        <dbReference type="ARBA" id="ARBA00022448"/>
    </source>
</evidence>
<evidence type="ECO:0000256" key="2">
    <source>
        <dbReference type="ARBA" id="ARBA00006434"/>
    </source>
</evidence>
<feature type="transmembrane region" description="Helical" evidence="14">
    <location>
        <begin position="183"/>
        <end position="200"/>
    </location>
</feature>
<feature type="transmembrane region" description="Helical" evidence="14">
    <location>
        <begin position="156"/>
        <end position="176"/>
    </location>
</feature>
<protein>
    <submittedName>
        <fullName evidence="15">SSS family solute:Na+ symporter</fullName>
    </submittedName>
</protein>
<feature type="transmembrane region" description="Helical" evidence="14">
    <location>
        <begin position="447"/>
        <end position="464"/>
    </location>
</feature>
<evidence type="ECO:0000256" key="4">
    <source>
        <dbReference type="ARBA" id="ARBA00022475"/>
    </source>
</evidence>
<comment type="similarity">
    <text evidence="2 13">Belongs to the sodium:solute symporter (SSF) (TC 2.A.21) family.</text>
</comment>
<evidence type="ECO:0000256" key="9">
    <source>
        <dbReference type="ARBA" id="ARBA00023065"/>
    </source>
</evidence>
<keyword evidence="4" id="KW-1003">Cell membrane</keyword>
<evidence type="ECO:0000313" key="16">
    <source>
        <dbReference type="Proteomes" id="UP000293562"/>
    </source>
</evidence>
<keyword evidence="6" id="KW-0769">Symport</keyword>
<evidence type="ECO:0000256" key="10">
    <source>
        <dbReference type="ARBA" id="ARBA00023136"/>
    </source>
</evidence>
<evidence type="ECO:0000256" key="11">
    <source>
        <dbReference type="ARBA" id="ARBA00023201"/>
    </source>
</evidence>
<dbReference type="OrthoDB" id="9803597at2"/>
<dbReference type="RefSeq" id="WP_130306278.1">
    <property type="nucleotide sequence ID" value="NZ_SHKN01000001.1"/>
</dbReference>
<keyword evidence="16" id="KW-1185">Reference proteome</keyword>
<organism evidence="15 16">
    <name type="scientific">Ancylomarina subtilis</name>
    <dbReference type="NCBI Taxonomy" id="1639035"/>
    <lineage>
        <taxon>Bacteria</taxon>
        <taxon>Pseudomonadati</taxon>
        <taxon>Bacteroidota</taxon>
        <taxon>Bacteroidia</taxon>
        <taxon>Marinilabiliales</taxon>
        <taxon>Marinifilaceae</taxon>
        <taxon>Ancylomarina</taxon>
    </lineage>
</organism>
<dbReference type="Gene3D" id="1.20.1730.10">
    <property type="entry name" value="Sodium/glucose cotransporter"/>
    <property type="match status" value="1"/>
</dbReference>
<dbReference type="GO" id="GO:0006814">
    <property type="term" value="P:sodium ion transport"/>
    <property type="evidence" value="ECO:0007669"/>
    <property type="project" value="UniProtKB-KW"/>
</dbReference>
<dbReference type="GO" id="GO:0015293">
    <property type="term" value="F:symporter activity"/>
    <property type="evidence" value="ECO:0007669"/>
    <property type="project" value="UniProtKB-KW"/>
</dbReference>
<name>A0A4Q7VJS0_9BACT</name>
<dbReference type="CDD" id="cd10322">
    <property type="entry name" value="SLC5sbd"/>
    <property type="match status" value="1"/>
</dbReference>
<dbReference type="InterPro" id="IPR001734">
    <property type="entry name" value="Na/solute_symporter"/>
</dbReference>
<evidence type="ECO:0000256" key="12">
    <source>
        <dbReference type="ARBA" id="ARBA00033708"/>
    </source>
</evidence>
<feature type="transmembrane region" description="Helical" evidence="14">
    <location>
        <begin position="230"/>
        <end position="247"/>
    </location>
</feature>
<dbReference type="PROSITE" id="PS50283">
    <property type="entry name" value="NA_SOLUT_SYMP_3"/>
    <property type="match status" value="1"/>
</dbReference>
<feature type="transmembrane region" description="Helical" evidence="14">
    <location>
        <begin position="76"/>
        <end position="97"/>
    </location>
</feature>
<feature type="transmembrane region" description="Helical" evidence="14">
    <location>
        <begin position="416"/>
        <end position="435"/>
    </location>
</feature>
<keyword evidence="9" id="KW-0406">Ion transport</keyword>
<comment type="subcellular location">
    <subcellularLocation>
        <location evidence="1">Cell membrane</location>
        <topology evidence="1">Multi-pass membrane protein</topology>
    </subcellularLocation>
</comment>
<evidence type="ECO:0000256" key="8">
    <source>
        <dbReference type="ARBA" id="ARBA00023053"/>
    </source>
</evidence>
<feature type="transmembrane region" description="Helical" evidence="14">
    <location>
        <begin position="118"/>
        <end position="144"/>
    </location>
</feature>
<evidence type="ECO:0000313" key="15">
    <source>
        <dbReference type="EMBL" id="RZT96399.1"/>
    </source>
</evidence>
<feature type="transmembrane region" description="Helical" evidence="14">
    <location>
        <begin position="384"/>
        <end position="404"/>
    </location>
</feature>
<comment type="catalytic activity">
    <reaction evidence="12">
        <text>L-proline(in) + Na(+)(in) = L-proline(out) + Na(+)(out)</text>
        <dbReference type="Rhea" id="RHEA:28967"/>
        <dbReference type="ChEBI" id="CHEBI:29101"/>
        <dbReference type="ChEBI" id="CHEBI:60039"/>
    </reaction>
</comment>
<keyword evidence="5 14" id="KW-0812">Transmembrane</keyword>
<reference evidence="15 16" key="1">
    <citation type="submission" date="2019-02" db="EMBL/GenBank/DDBJ databases">
        <title>Genomic Encyclopedia of Type Strains, Phase IV (KMG-IV): sequencing the most valuable type-strain genomes for metagenomic binning, comparative biology and taxonomic classification.</title>
        <authorList>
            <person name="Goeker M."/>
        </authorList>
    </citation>
    <scope>NUCLEOTIDE SEQUENCE [LARGE SCALE GENOMIC DNA]</scope>
    <source>
        <strain evidence="15 16">DSM 28825</strain>
    </source>
</reference>
<dbReference type="PANTHER" id="PTHR48086">
    <property type="entry name" value="SODIUM/PROLINE SYMPORTER-RELATED"/>
    <property type="match status" value="1"/>
</dbReference>
<dbReference type="PANTHER" id="PTHR48086:SF3">
    <property type="entry name" value="SODIUM_PROLINE SYMPORTER"/>
    <property type="match status" value="1"/>
</dbReference>
<keyword evidence="10 14" id="KW-0472">Membrane</keyword>
<sequence>MPSLQILSIALLSLYVILIVGSSLFSKKSDSVEGYFLANRSLSFVALAITFIASWWGAGSAIETADHSYQNGISAFWIYGMPVLFSTGLLFVFARAIRKVGSITQPQLLEERYGKAPALMLSVLIFLFMTITAASQIVGIGIFFEKFLHLDYKLSAIIGTAIVLLYSFFGGFKAVVRTDIIQFVFLLSASVLVFGYAYYYSGGVLAIENIAKNKQLTHYFSFSYQLSNNMVYIITFGSAWMIQANVWQRISAARSPQDARKMIGLSFLVYIPLYLMVTFTGMLALGLFDEMPQGGVISGIINNYMPPLLGALIFVGICSAIMSTMDSLINTGAMVLCVDIYKNKFKPNAKQDQLVIIGKLGTIVVTFIALLIGLEIRSILKVSWLAADLLSTGAFVPLILGFIWKRGTTIGAMSSMVFGTVFSLYNLSVALGAKLPLPWEIGTAKHVLVGMLGSALVYFIASCLSKAETAKSALFIAKAALKE</sequence>
<feature type="transmembrane region" description="Helical" evidence="14">
    <location>
        <begin position="267"/>
        <end position="288"/>
    </location>
</feature>
<dbReference type="AlphaFoldDB" id="A0A4Q7VJS0"/>
<dbReference type="Pfam" id="PF00474">
    <property type="entry name" value="SSF"/>
    <property type="match status" value="1"/>
</dbReference>
<dbReference type="InterPro" id="IPR050277">
    <property type="entry name" value="Sodium:Solute_Symporter"/>
</dbReference>
<feature type="transmembrane region" description="Helical" evidence="14">
    <location>
        <begin position="353"/>
        <end position="372"/>
    </location>
</feature>
<dbReference type="Proteomes" id="UP000293562">
    <property type="component" value="Unassembled WGS sequence"/>
</dbReference>
<dbReference type="InterPro" id="IPR038377">
    <property type="entry name" value="Na/Glc_symporter_sf"/>
</dbReference>
<feature type="transmembrane region" description="Helical" evidence="14">
    <location>
        <begin position="37"/>
        <end position="56"/>
    </location>
</feature>
<evidence type="ECO:0000256" key="7">
    <source>
        <dbReference type="ARBA" id="ARBA00022989"/>
    </source>
</evidence>
<keyword evidence="8" id="KW-0915">Sodium</keyword>
<gene>
    <name evidence="15" type="ORF">EV201_1037</name>
</gene>
<accession>A0A4Q7VJS0</accession>
<evidence type="ECO:0000256" key="6">
    <source>
        <dbReference type="ARBA" id="ARBA00022847"/>
    </source>
</evidence>
<comment type="caution">
    <text evidence="15">The sequence shown here is derived from an EMBL/GenBank/DDBJ whole genome shotgun (WGS) entry which is preliminary data.</text>
</comment>
<evidence type="ECO:0000256" key="1">
    <source>
        <dbReference type="ARBA" id="ARBA00004651"/>
    </source>
</evidence>
<feature type="transmembrane region" description="Helical" evidence="14">
    <location>
        <begin position="6"/>
        <end position="25"/>
    </location>
</feature>
<keyword evidence="3" id="KW-0813">Transport</keyword>
<keyword evidence="7 14" id="KW-1133">Transmembrane helix</keyword>
<evidence type="ECO:0000256" key="14">
    <source>
        <dbReference type="SAM" id="Phobius"/>
    </source>
</evidence>
<feature type="transmembrane region" description="Helical" evidence="14">
    <location>
        <begin position="308"/>
        <end position="341"/>
    </location>
</feature>
<dbReference type="GO" id="GO:0005886">
    <property type="term" value="C:plasma membrane"/>
    <property type="evidence" value="ECO:0007669"/>
    <property type="project" value="UniProtKB-SubCell"/>
</dbReference>
<evidence type="ECO:0000256" key="13">
    <source>
        <dbReference type="RuleBase" id="RU362091"/>
    </source>
</evidence>
<keyword evidence="11" id="KW-0739">Sodium transport</keyword>